<organism evidence="1 2">
    <name type="scientific">Araneus ventricosus</name>
    <name type="common">Orbweaver spider</name>
    <name type="synonym">Epeira ventricosa</name>
    <dbReference type="NCBI Taxonomy" id="182803"/>
    <lineage>
        <taxon>Eukaryota</taxon>
        <taxon>Metazoa</taxon>
        <taxon>Ecdysozoa</taxon>
        <taxon>Arthropoda</taxon>
        <taxon>Chelicerata</taxon>
        <taxon>Arachnida</taxon>
        <taxon>Araneae</taxon>
        <taxon>Araneomorphae</taxon>
        <taxon>Entelegynae</taxon>
        <taxon>Araneoidea</taxon>
        <taxon>Araneidae</taxon>
        <taxon>Araneus</taxon>
    </lineage>
</organism>
<sequence>MSKERISTNYSINDVLEVFRYIPGSINSIPHMLSSVFTRAFRLYIKSVWSVNFHNKLSDLFELEEEAGEQTYNHRTLLAVISQRECDNVLRLRLASSSEQFPNRNA</sequence>
<reference evidence="1 2" key="1">
    <citation type="journal article" date="2019" name="Sci. Rep.">
        <title>Orb-weaving spider Araneus ventricosus genome elucidates the spidroin gene catalogue.</title>
        <authorList>
            <person name="Kono N."/>
            <person name="Nakamura H."/>
            <person name="Ohtoshi R."/>
            <person name="Moran D.A.P."/>
            <person name="Shinohara A."/>
            <person name="Yoshida Y."/>
            <person name="Fujiwara M."/>
            <person name="Mori M."/>
            <person name="Tomita M."/>
            <person name="Arakawa K."/>
        </authorList>
    </citation>
    <scope>NUCLEOTIDE SEQUENCE [LARGE SCALE GENOMIC DNA]</scope>
</reference>
<dbReference type="EMBL" id="BGPR01000817">
    <property type="protein sequence ID" value="GBM36678.1"/>
    <property type="molecule type" value="Genomic_DNA"/>
</dbReference>
<gene>
    <name evidence="1" type="ORF">AVEN_221948_1</name>
</gene>
<evidence type="ECO:0000313" key="2">
    <source>
        <dbReference type="Proteomes" id="UP000499080"/>
    </source>
</evidence>
<comment type="caution">
    <text evidence="1">The sequence shown here is derived from an EMBL/GenBank/DDBJ whole genome shotgun (WGS) entry which is preliminary data.</text>
</comment>
<name>A0A4Y2F7N8_ARAVE</name>
<dbReference type="AlphaFoldDB" id="A0A4Y2F7N8"/>
<accession>A0A4Y2F7N8</accession>
<evidence type="ECO:0000313" key="1">
    <source>
        <dbReference type="EMBL" id="GBM36678.1"/>
    </source>
</evidence>
<dbReference type="Proteomes" id="UP000499080">
    <property type="component" value="Unassembled WGS sequence"/>
</dbReference>
<keyword evidence="2" id="KW-1185">Reference proteome</keyword>
<protein>
    <submittedName>
        <fullName evidence="1">Uncharacterized protein</fullName>
    </submittedName>
</protein>
<proteinExistence type="predicted"/>